<sequence>MTHDTMTAIRKGPFGDAGDRQTHSLEQNNQNVQPVRSLVIDDDSTILRYVALILAMLKFQEVETAQKKPEVMEKLSTGPYDLLLTDLEMPDVNGYRLSRMIKKKRHGTKIIMMTGRDKNDCHGIVASKWVDGWLFKPFGLKELRPMLQCLGMVRD</sequence>
<evidence type="ECO:0000313" key="5">
    <source>
        <dbReference type="EMBL" id="ABW68118.1"/>
    </source>
</evidence>
<dbReference type="Proteomes" id="UP000008561">
    <property type="component" value="Chromosome"/>
</dbReference>
<dbReference type="GO" id="GO:0000160">
    <property type="term" value="P:phosphorelay signal transduction system"/>
    <property type="evidence" value="ECO:0007669"/>
    <property type="project" value="InterPro"/>
</dbReference>
<dbReference type="InterPro" id="IPR001789">
    <property type="entry name" value="Sig_transdc_resp-reg_receiver"/>
</dbReference>
<feature type="modified residue" description="4-aspartylphosphate" evidence="2">
    <location>
        <position position="86"/>
    </location>
</feature>
<dbReference type="PANTHER" id="PTHR44591">
    <property type="entry name" value="STRESS RESPONSE REGULATOR PROTEIN 1"/>
    <property type="match status" value="1"/>
</dbReference>
<dbReference type="SMART" id="SM00448">
    <property type="entry name" value="REC"/>
    <property type="match status" value="1"/>
</dbReference>
<protein>
    <submittedName>
        <fullName evidence="5">Response regulator receiver protein</fullName>
    </submittedName>
</protein>
<reference evidence="5 6" key="1">
    <citation type="submission" date="2007-10" db="EMBL/GenBank/DDBJ databases">
        <title>Complete sequence of Desulfococcus oleovorans Hxd3.</title>
        <authorList>
            <consortium name="US DOE Joint Genome Institute"/>
            <person name="Copeland A."/>
            <person name="Lucas S."/>
            <person name="Lapidus A."/>
            <person name="Barry K."/>
            <person name="Glavina del Rio T."/>
            <person name="Dalin E."/>
            <person name="Tice H."/>
            <person name="Pitluck S."/>
            <person name="Kiss H."/>
            <person name="Brettin T."/>
            <person name="Bruce D."/>
            <person name="Detter J.C."/>
            <person name="Han C."/>
            <person name="Schmutz J."/>
            <person name="Larimer F."/>
            <person name="Land M."/>
            <person name="Hauser L."/>
            <person name="Kyrpides N."/>
            <person name="Kim E."/>
            <person name="Wawrik B."/>
            <person name="Richardson P."/>
        </authorList>
    </citation>
    <scope>NUCLEOTIDE SEQUENCE [LARGE SCALE GENOMIC DNA]</scope>
    <source>
        <strain evidence="6">DSM 6200 / JCM 39069 / Hxd3</strain>
    </source>
</reference>
<dbReference type="RefSeq" id="WP_012175730.1">
    <property type="nucleotide sequence ID" value="NC_009943.1"/>
</dbReference>
<dbReference type="HOGENOM" id="CLU_1692674_0_0_7"/>
<dbReference type="PROSITE" id="PS50110">
    <property type="entry name" value="RESPONSE_REGULATORY"/>
    <property type="match status" value="1"/>
</dbReference>
<evidence type="ECO:0000259" key="4">
    <source>
        <dbReference type="PROSITE" id="PS50110"/>
    </source>
</evidence>
<feature type="region of interest" description="Disordered" evidence="3">
    <location>
        <begin position="1"/>
        <end position="29"/>
    </location>
</feature>
<dbReference type="InterPro" id="IPR050595">
    <property type="entry name" value="Bact_response_regulator"/>
</dbReference>
<gene>
    <name evidence="5" type="ordered locus">Dole_2314</name>
</gene>
<dbReference type="InterPro" id="IPR011006">
    <property type="entry name" value="CheY-like_superfamily"/>
</dbReference>
<dbReference type="Gene3D" id="3.40.50.2300">
    <property type="match status" value="1"/>
</dbReference>
<dbReference type="AlphaFoldDB" id="A8ZV28"/>
<dbReference type="Pfam" id="PF00072">
    <property type="entry name" value="Response_reg"/>
    <property type="match status" value="1"/>
</dbReference>
<keyword evidence="1 2" id="KW-0597">Phosphoprotein</keyword>
<evidence type="ECO:0000256" key="1">
    <source>
        <dbReference type="ARBA" id="ARBA00022553"/>
    </source>
</evidence>
<name>A8ZV28_DESOH</name>
<dbReference type="CDD" id="cd00156">
    <property type="entry name" value="REC"/>
    <property type="match status" value="1"/>
</dbReference>
<evidence type="ECO:0000313" key="6">
    <source>
        <dbReference type="Proteomes" id="UP000008561"/>
    </source>
</evidence>
<dbReference type="EMBL" id="CP000859">
    <property type="protein sequence ID" value="ABW68118.1"/>
    <property type="molecule type" value="Genomic_DNA"/>
</dbReference>
<keyword evidence="6" id="KW-1185">Reference proteome</keyword>
<proteinExistence type="predicted"/>
<evidence type="ECO:0000256" key="3">
    <source>
        <dbReference type="SAM" id="MobiDB-lite"/>
    </source>
</evidence>
<accession>A8ZV28</accession>
<evidence type="ECO:0000256" key="2">
    <source>
        <dbReference type="PROSITE-ProRule" id="PRU00169"/>
    </source>
</evidence>
<dbReference type="KEGG" id="dol:Dole_2314"/>
<organism evidence="5 6">
    <name type="scientific">Desulfosudis oleivorans (strain DSM 6200 / JCM 39069 / Hxd3)</name>
    <name type="common">Desulfococcus oleovorans</name>
    <dbReference type="NCBI Taxonomy" id="96561"/>
    <lineage>
        <taxon>Bacteria</taxon>
        <taxon>Pseudomonadati</taxon>
        <taxon>Thermodesulfobacteriota</taxon>
        <taxon>Desulfobacteria</taxon>
        <taxon>Desulfobacterales</taxon>
        <taxon>Desulfosudaceae</taxon>
        <taxon>Desulfosudis</taxon>
    </lineage>
</organism>
<dbReference type="STRING" id="96561.Dole_2314"/>
<dbReference type="PANTHER" id="PTHR44591:SF3">
    <property type="entry name" value="RESPONSE REGULATORY DOMAIN-CONTAINING PROTEIN"/>
    <property type="match status" value="1"/>
</dbReference>
<dbReference type="eggNOG" id="COG0784">
    <property type="taxonomic scope" value="Bacteria"/>
</dbReference>
<dbReference type="SUPFAM" id="SSF52172">
    <property type="entry name" value="CheY-like"/>
    <property type="match status" value="1"/>
</dbReference>
<feature type="domain" description="Response regulatory" evidence="4">
    <location>
        <begin position="36"/>
        <end position="151"/>
    </location>
</feature>